<keyword evidence="4" id="KW-1185">Reference proteome</keyword>
<evidence type="ECO:0000256" key="1">
    <source>
        <dbReference type="SAM" id="SignalP"/>
    </source>
</evidence>
<sequence>MTFLRAALGAAVVATVLGAPTGAAASVNATAADLLAGLPVAAEVRTGYDRDLFTHWIDADGNGCDTRREVLQAESLTPVVVTGTCTIVSGQWYSAFDGATWTDPADVDIDHLVPLAEAWDSGARTWSEPTRRAFANDLAIPDSLIAVTDSVNQSKSDGDPADWMPPLTSARCDYAVQWVTVKTRWRLSVDPAEQAALADTLSGSCGARVVGAPPDGSPTQDGPTSFVDVSGSHVFRDEITWLAGQRVTTGYTDGTFRPGQPVLREQMAAFLYRLRGEPAVQLPPTSPFTDVPTTHVFYRQMVWLKSQNITTGYDNGNGTISFRPGQPVLREQMAAFLRRLEANPPVAQPSSRPFTDVATSHVFHLDIVWLAREGITTGYDTGFGCREYRPSAAVLREQMAAFLFRLENGGTTPLLDGSACQPPPPPPPGNPVPKIPGTNNCPAFAPIKGNASSMIYHVPGGGSYNVTNPEQCFRSEVDAVAAGYRAARN</sequence>
<feature type="signal peptide" evidence="1">
    <location>
        <begin position="1"/>
        <end position="25"/>
    </location>
</feature>
<feature type="domain" description="SLH" evidence="2">
    <location>
        <begin position="286"/>
        <end position="351"/>
    </location>
</feature>
<dbReference type="Proteomes" id="UP000003111">
    <property type="component" value="Unassembled WGS sequence"/>
</dbReference>
<dbReference type="EMBL" id="ACLF03000002">
    <property type="protein sequence ID" value="EFQ84624.1"/>
    <property type="molecule type" value="Genomic_DNA"/>
</dbReference>
<evidence type="ECO:0000313" key="3">
    <source>
        <dbReference type="EMBL" id="EFQ84624.1"/>
    </source>
</evidence>
<dbReference type="eggNOG" id="COG1525">
    <property type="taxonomic scope" value="Bacteria"/>
</dbReference>
<dbReference type="STRING" id="585531.HMPREF0063_10477"/>
<dbReference type="RefSeq" id="WP_007079355.1">
    <property type="nucleotide sequence ID" value="NZ_CM001024.1"/>
</dbReference>
<feature type="chain" id="PRO_5003164537" description="SLH domain-containing protein" evidence="1">
    <location>
        <begin position="26"/>
        <end position="489"/>
    </location>
</feature>
<dbReference type="OrthoDB" id="5196645at2"/>
<reference evidence="3" key="1">
    <citation type="submission" date="2010-08" db="EMBL/GenBank/DDBJ databases">
        <authorList>
            <person name="Muzny D."/>
            <person name="Qin X."/>
            <person name="Buhay C."/>
            <person name="Dugan-Rocha S."/>
            <person name="Ding Y."/>
            <person name="Chen G."/>
            <person name="Hawes A."/>
            <person name="Holder M."/>
            <person name="Jhangiani S."/>
            <person name="Johnson A."/>
            <person name="Khan Z."/>
            <person name="Li Z."/>
            <person name="Liu W."/>
            <person name="Liu X."/>
            <person name="Perez L."/>
            <person name="Shen H."/>
            <person name="Wang Q."/>
            <person name="Watt J."/>
            <person name="Xi L."/>
            <person name="Xin Y."/>
            <person name="Zhou J."/>
            <person name="Deng J."/>
            <person name="Jiang H."/>
            <person name="Liu Y."/>
            <person name="Qu J."/>
            <person name="Song X.-Z."/>
            <person name="Zhang L."/>
            <person name="Villasana D."/>
            <person name="Johnson A."/>
            <person name="Liu J."/>
            <person name="Liyanage D."/>
            <person name="Lorensuhewa L."/>
            <person name="Robinson T."/>
            <person name="Song A."/>
            <person name="Song B.-B."/>
            <person name="Dinh H."/>
            <person name="Thornton R."/>
            <person name="Coyle M."/>
            <person name="Francisco L."/>
            <person name="Jackson L."/>
            <person name="Javaid M."/>
            <person name="Korchina V."/>
            <person name="Kovar C."/>
            <person name="Mata R."/>
            <person name="Mathew T."/>
            <person name="Ngo R."/>
            <person name="Nguyen L."/>
            <person name="Nguyen N."/>
            <person name="Okwuonu G."/>
            <person name="Ongeri F."/>
            <person name="Pham C."/>
            <person name="Simmons D."/>
            <person name="Wilczek-Boney K."/>
            <person name="Hale W."/>
            <person name="Jakkamsetti A."/>
            <person name="Pham P."/>
            <person name="Ruth R."/>
            <person name="San Lucas F."/>
            <person name="Warren J."/>
            <person name="Zhang J."/>
            <person name="Zhao Z."/>
            <person name="Zhou C."/>
            <person name="Zhu D."/>
            <person name="Lee S."/>
            <person name="Bess C."/>
            <person name="Blankenburg K."/>
            <person name="Forbes L."/>
            <person name="Fu Q."/>
            <person name="Gubbala S."/>
            <person name="Hirani K."/>
            <person name="Jayaseelan J.C."/>
            <person name="Lara F."/>
            <person name="Munidasa M."/>
            <person name="Palculict T."/>
            <person name="Patil S."/>
            <person name="Pu L.-L."/>
            <person name="Saada N."/>
            <person name="Tang L."/>
            <person name="Weissenberger G."/>
            <person name="Zhu Y."/>
            <person name="Hemphill L."/>
            <person name="Shang Y."/>
            <person name="Youmans B."/>
            <person name="Ayvaz T."/>
            <person name="Ross M."/>
            <person name="Santibanez J."/>
            <person name="Aqrawi P."/>
            <person name="Gross S."/>
            <person name="Joshi V."/>
            <person name="Fowler G."/>
            <person name="Nazareth L."/>
            <person name="Reid J."/>
            <person name="Worley K."/>
            <person name="Petrosino J."/>
            <person name="Highlander S."/>
            <person name="Gibbs R."/>
        </authorList>
    </citation>
    <scope>NUCLEOTIDE SEQUENCE [LARGE SCALE GENOMIC DNA]</scope>
    <source>
        <strain evidence="3">DSM 15272</strain>
    </source>
</reference>
<dbReference type="HOGENOM" id="CLU_541484_0_0_11"/>
<dbReference type="eggNOG" id="COG1404">
    <property type="taxonomic scope" value="Bacteria"/>
</dbReference>
<dbReference type="PANTHER" id="PTHR24094">
    <property type="entry name" value="SECRETED PROTEIN"/>
    <property type="match status" value="1"/>
</dbReference>
<dbReference type="AlphaFoldDB" id="E2S8W9"/>
<feature type="domain" description="SLH" evidence="2">
    <location>
        <begin position="353"/>
        <end position="417"/>
    </location>
</feature>
<dbReference type="Pfam" id="PF00395">
    <property type="entry name" value="SLH"/>
    <property type="match status" value="3"/>
</dbReference>
<dbReference type="PANTHER" id="PTHR24094:SF15">
    <property type="entry name" value="AMP-DEPENDENT SYNTHETASE_LIGASE DOMAIN-CONTAINING PROTEIN-RELATED"/>
    <property type="match status" value="1"/>
</dbReference>
<protein>
    <recommendedName>
        <fullName evidence="2">SLH domain-containing protein</fullName>
    </recommendedName>
</protein>
<comment type="caution">
    <text evidence="3">The sequence shown here is derived from an EMBL/GenBank/DDBJ whole genome shotgun (WGS) entry which is preliminary data.</text>
</comment>
<feature type="domain" description="SLH" evidence="2">
    <location>
        <begin position="222"/>
        <end position="285"/>
    </location>
</feature>
<dbReference type="Pfam" id="PF07510">
    <property type="entry name" value="GmrSD_C"/>
    <property type="match status" value="1"/>
</dbReference>
<evidence type="ECO:0000313" key="4">
    <source>
        <dbReference type="Proteomes" id="UP000003111"/>
    </source>
</evidence>
<dbReference type="PROSITE" id="PS51272">
    <property type="entry name" value="SLH"/>
    <property type="match status" value="3"/>
</dbReference>
<dbReference type="eggNOG" id="COG2356">
    <property type="taxonomic scope" value="Bacteria"/>
</dbReference>
<gene>
    <name evidence="3" type="ORF">HMPREF0063_10477</name>
</gene>
<dbReference type="InterPro" id="IPR011089">
    <property type="entry name" value="GmrSD_C"/>
</dbReference>
<proteinExistence type="predicted"/>
<dbReference type="InterPro" id="IPR001119">
    <property type="entry name" value="SLH_dom"/>
</dbReference>
<name>E2S8W9_9ACTN</name>
<keyword evidence="1" id="KW-0732">Signal</keyword>
<accession>E2S8W9</accession>
<evidence type="ECO:0000259" key="2">
    <source>
        <dbReference type="PROSITE" id="PS51272"/>
    </source>
</evidence>
<organism evidence="3 4">
    <name type="scientific">Aeromicrobium marinum DSM 15272</name>
    <dbReference type="NCBI Taxonomy" id="585531"/>
    <lineage>
        <taxon>Bacteria</taxon>
        <taxon>Bacillati</taxon>
        <taxon>Actinomycetota</taxon>
        <taxon>Actinomycetes</taxon>
        <taxon>Propionibacteriales</taxon>
        <taxon>Nocardioidaceae</taxon>
        <taxon>Aeromicrobium</taxon>
    </lineage>
</organism>